<feature type="region of interest" description="Disordered" evidence="1">
    <location>
        <begin position="1"/>
        <end position="102"/>
    </location>
</feature>
<proteinExistence type="predicted"/>
<dbReference type="Proteomes" id="UP000002805">
    <property type="component" value="Chromosome"/>
</dbReference>
<evidence type="ECO:0000256" key="1">
    <source>
        <dbReference type="SAM" id="MobiDB-lite"/>
    </source>
</evidence>
<dbReference type="AlphaFoldDB" id="D6X6U4"/>
<gene>
    <name evidence="2" type="ORF">SSDG_07402</name>
</gene>
<feature type="compositionally biased region" description="Basic residues" evidence="1">
    <location>
        <begin position="49"/>
        <end position="75"/>
    </location>
</feature>
<reference evidence="3" key="2">
    <citation type="submission" date="2009-10" db="EMBL/GenBank/DDBJ databases">
        <title>The genome sequence of Streptomyces pristinaespiralis strain ATCC 25486.</title>
        <authorList>
            <consortium name="The Broad Institute Genome Sequencing Platform"/>
            <consortium name="Broad Institute Microbial Sequencing Center"/>
            <person name="Fischbach M."/>
            <person name="Godfrey P."/>
            <person name="Ward D."/>
            <person name="Young S."/>
            <person name="Zeng Q."/>
            <person name="Koehrsen M."/>
            <person name="Alvarado L."/>
            <person name="Berlin A.M."/>
            <person name="Bochicchio J."/>
            <person name="Borenstein D."/>
            <person name="Chapman S.B."/>
            <person name="Chen Z."/>
            <person name="Engels R."/>
            <person name="Freedman E."/>
            <person name="Gellesch M."/>
            <person name="Goldberg J."/>
            <person name="Griggs A."/>
            <person name="Gujja S."/>
            <person name="Heilman E.R."/>
            <person name="Heiman D.I."/>
            <person name="Hepburn T.A."/>
            <person name="Howarth C."/>
            <person name="Jen D."/>
            <person name="Larson L."/>
            <person name="Lewis B."/>
            <person name="Mehta T."/>
            <person name="Park D."/>
            <person name="Pearson M."/>
            <person name="Richards J."/>
            <person name="Roberts A."/>
            <person name="Saif S."/>
            <person name="Shea T.D."/>
            <person name="Shenoy N."/>
            <person name="Sisk P."/>
            <person name="Stolte C."/>
            <person name="Sykes S.N."/>
            <person name="Thomson T."/>
            <person name="Walk T."/>
            <person name="White J."/>
            <person name="Yandava C."/>
            <person name="Straight P."/>
            <person name="Clardy J."/>
            <person name="Hung D."/>
            <person name="Kolter R."/>
            <person name="Mekalanos J."/>
            <person name="Walker S."/>
            <person name="Walsh C.T."/>
            <person name="Wieland-Brown L.C."/>
            <person name="Haas B."/>
            <person name="Nusbaum C."/>
            <person name="Birren B."/>
        </authorList>
    </citation>
    <scope>NUCLEOTIDE SEQUENCE [LARGE SCALE GENOMIC DNA]</scope>
    <source>
        <strain evidence="3">ATCC 25486 / DSM 40338 / CBS 914.69 / JCM 4507 / NBRC 13074 / NRRL 2958 / 5647</strain>
    </source>
</reference>
<dbReference type="HOGENOM" id="CLU_2275928_0_0_11"/>
<evidence type="ECO:0000313" key="3">
    <source>
        <dbReference type="Proteomes" id="UP000002805"/>
    </source>
</evidence>
<feature type="compositionally biased region" description="Basic and acidic residues" evidence="1">
    <location>
        <begin position="1"/>
        <end position="14"/>
    </location>
</feature>
<organism evidence="2 3">
    <name type="scientific">Streptomyces pristinaespiralis (strain ATCC 25486 / DSM 40338 / CBS 914.69 / JCM 4507 / KCC S-0507 / NBRC 13074 / NRRL 2958 / 5647)</name>
    <dbReference type="NCBI Taxonomy" id="457429"/>
    <lineage>
        <taxon>Bacteria</taxon>
        <taxon>Bacillati</taxon>
        <taxon>Actinomycetota</taxon>
        <taxon>Actinomycetes</taxon>
        <taxon>Kitasatosporales</taxon>
        <taxon>Streptomycetaceae</taxon>
        <taxon>Streptomyces</taxon>
    </lineage>
</organism>
<dbReference type="EMBL" id="CM000950">
    <property type="protein sequence ID" value="EFH32139.1"/>
    <property type="molecule type" value="Genomic_DNA"/>
</dbReference>
<accession>D6X6U4</accession>
<name>D6X6U4_STRE2</name>
<evidence type="ECO:0000313" key="2">
    <source>
        <dbReference type="EMBL" id="EFH32139.1"/>
    </source>
</evidence>
<protein>
    <submittedName>
        <fullName evidence="2">Predicted protein</fullName>
    </submittedName>
</protein>
<sequence length="102" mass="11784">METEQPGRHDDDPPHMQSRPLRATAGLFPPQERHFTDATTRPAPERQRATRRGGSRGARGRRRQCLRPRRRRRPRDGRPRERRLLAPRRSGSGHPGALGEQE</sequence>
<reference evidence="3" key="1">
    <citation type="submission" date="2008-02" db="EMBL/GenBank/DDBJ databases">
        <authorList>
            <consortium name="The Broad Institute Genome Sequencing Platform"/>
            <person name="Fischbach M."/>
            <person name="Ward D."/>
            <person name="Young S."/>
            <person name="Jaffe D."/>
            <person name="Gnerre S."/>
            <person name="Berlin A."/>
            <person name="Heiman D."/>
            <person name="Hepburn T."/>
            <person name="Sykes S."/>
            <person name="Alvarado L."/>
            <person name="Kodira C.D."/>
            <person name="Straight P."/>
            <person name="Clardy J."/>
            <person name="Hung D."/>
            <person name="Kolter R."/>
            <person name="Mekalanos J."/>
            <person name="Walker S."/>
            <person name="Walsh C.T."/>
            <person name="Lander E."/>
            <person name="Galagan J."/>
            <person name="Nusbaum C."/>
            <person name="Birren B."/>
        </authorList>
    </citation>
    <scope>NUCLEOTIDE SEQUENCE [LARGE SCALE GENOMIC DNA]</scope>
    <source>
        <strain evidence="3">ATCC 25486 / DSM 40338 / CBS 914.69 / JCM 4507 / NBRC 13074 / NRRL 2958 / 5647</strain>
    </source>
</reference>
<keyword evidence="3" id="KW-1185">Reference proteome</keyword>